<protein>
    <submittedName>
        <fullName evidence="2">Uncharacterized protein</fullName>
    </submittedName>
</protein>
<keyword evidence="3" id="KW-1185">Reference proteome</keyword>
<gene>
    <name evidence="2" type="ORF">JOB18_020306</name>
</gene>
<sequence>MPVACRTDSSNRFCLHLIKFLHRHLYKEDQCERFVRRQIQEECKGKRTNKLRFTGQIAQENMSMWFPEKGFISTHTLYYMQQGRRAARYYLSNSPSYWWATEQQLITGLYVISADALSPTVPEHPLFCICLPACLPAYRSDEGCAVLKGRLWDEGEEEPGSCPNYSLPSANSLTSVKRSVLAACYRAVDARPDRETGAHVELQETPTVSPAVTS</sequence>
<evidence type="ECO:0000313" key="3">
    <source>
        <dbReference type="Proteomes" id="UP000693946"/>
    </source>
</evidence>
<accession>A0AAV6RYD8</accession>
<dbReference type="AlphaFoldDB" id="A0AAV6RYD8"/>
<feature type="region of interest" description="Disordered" evidence="1">
    <location>
        <begin position="195"/>
        <end position="214"/>
    </location>
</feature>
<reference evidence="2 3" key="1">
    <citation type="journal article" date="2021" name="Sci. Rep.">
        <title>Chromosome anchoring in Senegalese sole (Solea senegalensis) reveals sex-associated markers and genome rearrangements in flatfish.</title>
        <authorList>
            <person name="Guerrero-Cozar I."/>
            <person name="Gomez-Garrido J."/>
            <person name="Berbel C."/>
            <person name="Martinez-Blanch J.F."/>
            <person name="Alioto T."/>
            <person name="Claros M.G."/>
            <person name="Gagnaire P.A."/>
            <person name="Manchado M."/>
        </authorList>
    </citation>
    <scope>NUCLEOTIDE SEQUENCE [LARGE SCALE GENOMIC DNA]</scope>
    <source>
        <strain evidence="2">Sse05_10M</strain>
    </source>
</reference>
<evidence type="ECO:0000313" key="2">
    <source>
        <dbReference type="EMBL" id="KAG7510382.1"/>
    </source>
</evidence>
<comment type="caution">
    <text evidence="2">The sequence shown here is derived from an EMBL/GenBank/DDBJ whole genome shotgun (WGS) entry which is preliminary data.</text>
</comment>
<name>A0AAV6RYD8_SOLSE</name>
<dbReference type="Proteomes" id="UP000693946">
    <property type="component" value="Linkage Group LG16"/>
</dbReference>
<feature type="compositionally biased region" description="Polar residues" evidence="1">
    <location>
        <begin position="204"/>
        <end position="214"/>
    </location>
</feature>
<organism evidence="2 3">
    <name type="scientific">Solea senegalensis</name>
    <name type="common">Senegalese sole</name>
    <dbReference type="NCBI Taxonomy" id="28829"/>
    <lineage>
        <taxon>Eukaryota</taxon>
        <taxon>Metazoa</taxon>
        <taxon>Chordata</taxon>
        <taxon>Craniata</taxon>
        <taxon>Vertebrata</taxon>
        <taxon>Euteleostomi</taxon>
        <taxon>Actinopterygii</taxon>
        <taxon>Neopterygii</taxon>
        <taxon>Teleostei</taxon>
        <taxon>Neoteleostei</taxon>
        <taxon>Acanthomorphata</taxon>
        <taxon>Carangaria</taxon>
        <taxon>Pleuronectiformes</taxon>
        <taxon>Pleuronectoidei</taxon>
        <taxon>Soleidae</taxon>
        <taxon>Solea</taxon>
    </lineage>
</organism>
<dbReference type="EMBL" id="JAGKHQ010000008">
    <property type="protein sequence ID" value="KAG7510382.1"/>
    <property type="molecule type" value="Genomic_DNA"/>
</dbReference>
<proteinExistence type="predicted"/>
<evidence type="ECO:0000256" key="1">
    <source>
        <dbReference type="SAM" id="MobiDB-lite"/>
    </source>
</evidence>